<dbReference type="InterPro" id="IPR013099">
    <property type="entry name" value="K_chnl_dom"/>
</dbReference>
<gene>
    <name evidence="3" type="ORF">S06H3_08421</name>
</gene>
<proteinExistence type="predicted"/>
<comment type="caution">
    <text evidence="3">The sequence shown here is derived from an EMBL/GenBank/DDBJ whole genome shotgun (WGS) entry which is preliminary data.</text>
</comment>
<dbReference type="PRINTS" id="PR00169">
    <property type="entry name" value="KCHANNEL"/>
</dbReference>
<dbReference type="EMBL" id="BARV01003551">
    <property type="protein sequence ID" value="GAI08573.1"/>
    <property type="molecule type" value="Genomic_DNA"/>
</dbReference>
<dbReference type="Gene3D" id="1.10.287.70">
    <property type="match status" value="1"/>
</dbReference>
<keyword evidence="1" id="KW-1133">Transmembrane helix</keyword>
<sequence>DAHLEGAYLFDAYLEGAYLLDTHLEGANLSSAHLEGAYLFDAKFSPDTKLEDADWGNYILGWEKKGHFGIAEGVYRCLKLWYTTAGMYDIAAKFYYREKEANRKGLKLFSKSSWNHRLAAEFMRAVFGYGEQWLNILFLIAVVIFGLAAAYYFWGSFSSSSFWDTLYYSAVSFTALGYGQWAPQPTGWAKVAGAAEAIIGVFMMALLLVTFVRKWTR</sequence>
<reference evidence="3" key="1">
    <citation type="journal article" date="2014" name="Front. Microbiol.">
        <title>High frequency of phylogenetically diverse reductive dehalogenase-homologous genes in deep subseafloor sedimentary metagenomes.</title>
        <authorList>
            <person name="Kawai M."/>
            <person name="Futagami T."/>
            <person name="Toyoda A."/>
            <person name="Takaki Y."/>
            <person name="Nishi S."/>
            <person name="Hori S."/>
            <person name="Arai W."/>
            <person name="Tsubouchi T."/>
            <person name="Morono Y."/>
            <person name="Uchiyama I."/>
            <person name="Ito T."/>
            <person name="Fujiyama A."/>
            <person name="Inagaki F."/>
            <person name="Takami H."/>
        </authorList>
    </citation>
    <scope>NUCLEOTIDE SEQUENCE</scope>
    <source>
        <strain evidence="3">Expedition CK06-06</strain>
    </source>
</reference>
<feature type="transmembrane region" description="Helical" evidence="1">
    <location>
        <begin position="191"/>
        <end position="212"/>
    </location>
</feature>
<dbReference type="SUPFAM" id="SSF141571">
    <property type="entry name" value="Pentapeptide repeat-like"/>
    <property type="match status" value="1"/>
</dbReference>
<dbReference type="InterPro" id="IPR001646">
    <property type="entry name" value="5peptide_repeat"/>
</dbReference>
<dbReference type="AlphaFoldDB" id="X1KPG3"/>
<evidence type="ECO:0000256" key="1">
    <source>
        <dbReference type="SAM" id="Phobius"/>
    </source>
</evidence>
<dbReference type="Gene3D" id="2.160.20.80">
    <property type="entry name" value="E3 ubiquitin-protein ligase SopA"/>
    <property type="match status" value="1"/>
</dbReference>
<dbReference type="Pfam" id="PF00805">
    <property type="entry name" value="Pentapeptide"/>
    <property type="match status" value="1"/>
</dbReference>
<feature type="transmembrane region" description="Helical" evidence="1">
    <location>
        <begin position="133"/>
        <end position="154"/>
    </location>
</feature>
<keyword evidence="1" id="KW-0812">Transmembrane</keyword>
<accession>X1KPG3</accession>
<dbReference type="Pfam" id="PF07885">
    <property type="entry name" value="Ion_trans_2"/>
    <property type="match status" value="1"/>
</dbReference>
<feature type="domain" description="Potassium channel" evidence="2">
    <location>
        <begin position="140"/>
        <end position="214"/>
    </location>
</feature>
<dbReference type="SUPFAM" id="SSF81324">
    <property type="entry name" value="Voltage-gated potassium channels"/>
    <property type="match status" value="1"/>
</dbReference>
<evidence type="ECO:0000313" key="3">
    <source>
        <dbReference type="EMBL" id="GAI08573.1"/>
    </source>
</evidence>
<organism evidence="3">
    <name type="scientific">marine sediment metagenome</name>
    <dbReference type="NCBI Taxonomy" id="412755"/>
    <lineage>
        <taxon>unclassified sequences</taxon>
        <taxon>metagenomes</taxon>
        <taxon>ecological metagenomes</taxon>
    </lineage>
</organism>
<keyword evidence="1" id="KW-0472">Membrane</keyword>
<name>X1KPG3_9ZZZZ</name>
<feature type="non-terminal residue" evidence="3">
    <location>
        <position position="1"/>
    </location>
</feature>
<evidence type="ECO:0000259" key="2">
    <source>
        <dbReference type="Pfam" id="PF07885"/>
    </source>
</evidence>
<protein>
    <recommendedName>
        <fullName evidence="2">Potassium channel domain-containing protein</fullName>
    </recommendedName>
</protein>